<reference evidence="2 3" key="1">
    <citation type="submission" date="2014-02" db="EMBL/GenBank/DDBJ databases">
        <title>The genome sequence of Colletotrichum salicis CBS 607.94.</title>
        <authorList>
            <person name="Baroncelli R."/>
            <person name="Thon M.R."/>
        </authorList>
    </citation>
    <scope>NUCLEOTIDE SEQUENCE [LARGE SCALE GENOMIC DNA]</scope>
    <source>
        <strain evidence="2 3">CBS 607.94</strain>
    </source>
</reference>
<gene>
    <name evidence="2" type="ORF">CSAL01_01667</name>
</gene>
<feature type="chain" id="PRO_5007801503" evidence="1">
    <location>
        <begin position="19"/>
        <end position="92"/>
    </location>
</feature>
<protein>
    <submittedName>
        <fullName evidence="2">Uncharacterized protein</fullName>
    </submittedName>
</protein>
<name>A0A135S0M1_9PEZI</name>
<comment type="caution">
    <text evidence="2">The sequence shown here is derived from an EMBL/GenBank/DDBJ whole genome shotgun (WGS) entry which is preliminary data.</text>
</comment>
<dbReference type="Proteomes" id="UP000070121">
    <property type="component" value="Unassembled WGS sequence"/>
</dbReference>
<sequence length="92" mass="9703">MKYSIAALVLPLIVGVTAAPSPDVAPLVERQISPACGPYNNGRGSLFLTNSKWGGYALCCTYFGPKLPEYTGCCDRNDVNTGSGFPACEVIN</sequence>
<evidence type="ECO:0000256" key="1">
    <source>
        <dbReference type="SAM" id="SignalP"/>
    </source>
</evidence>
<evidence type="ECO:0000313" key="3">
    <source>
        <dbReference type="Proteomes" id="UP000070121"/>
    </source>
</evidence>
<organism evidence="2 3">
    <name type="scientific">Colletotrichum salicis</name>
    <dbReference type="NCBI Taxonomy" id="1209931"/>
    <lineage>
        <taxon>Eukaryota</taxon>
        <taxon>Fungi</taxon>
        <taxon>Dikarya</taxon>
        <taxon>Ascomycota</taxon>
        <taxon>Pezizomycotina</taxon>
        <taxon>Sordariomycetes</taxon>
        <taxon>Hypocreomycetidae</taxon>
        <taxon>Glomerellales</taxon>
        <taxon>Glomerellaceae</taxon>
        <taxon>Colletotrichum</taxon>
        <taxon>Colletotrichum acutatum species complex</taxon>
    </lineage>
</organism>
<keyword evidence="1" id="KW-0732">Signal</keyword>
<keyword evidence="3" id="KW-1185">Reference proteome</keyword>
<evidence type="ECO:0000313" key="2">
    <source>
        <dbReference type="EMBL" id="KXH29456.1"/>
    </source>
</evidence>
<feature type="signal peptide" evidence="1">
    <location>
        <begin position="1"/>
        <end position="18"/>
    </location>
</feature>
<accession>A0A135S0M1</accession>
<proteinExistence type="predicted"/>
<dbReference type="EMBL" id="JFFI01002594">
    <property type="protein sequence ID" value="KXH29456.1"/>
    <property type="molecule type" value="Genomic_DNA"/>
</dbReference>
<dbReference type="AlphaFoldDB" id="A0A135S0M1"/>